<dbReference type="SMART" id="SM01027">
    <property type="entry name" value="Beta-Casp"/>
    <property type="match status" value="1"/>
</dbReference>
<dbReference type="SUPFAM" id="SSF56281">
    <property type="entry name" value="Metallo-hydrolase/oxidoreductase"/>
    <property type="match status" value="1"/>
</dbReference>
<reference evidence="7" key="1">
    <citation type="submission" date="2014-02" db="EMBL/GenBank/DDBJ databases">
        <authorList>
            <person name="Genoscope - CEA"/>
        </authorList>
    </citation>
    <scope>NUCLEOTIDE SEQUENCE</scope>
    <source>
        <strain evidence="7">LS3</strain>
    </source>
</reference>
<dbReference type="CDD" id="cd16293">
    <property type="entry name" value="CPSF2-like_MBL-fold"/>
    <property type="match status" value="1"/>
</dbReference>
<evidence type="ECO:0000256" key="2">
    <source>
        <dbReference type="ARBA" id="ARBA00022664"/>
    </source>
</evidence>
<reference evidence="7" key="2">
    <citation type="submission" date="2014-06" db="EMBL/GenBank/DDBJ databases">
        <title>The complete genome of Blastobotrys (Arxula) adeninivorans LS3 - a yeast of biotechnological interest.</title>
        <authorList>
            <person name="Kunze G."/>
            <person name="Gaillardin C."/>
            <person name="Czernicka M."/>
            <person name="Durrens P."/>
            <person name="Martin T."/>
            <person name="Boer E."/>
            <person name="Gabaldon T."/>
            <person name="Cruz J."/>
            <person name="Talla E."/>
            <person name="Marck C."/>
            <person name="Goffeau A."/>
            <person name="Barbe V."/>
            <person name="Baret P."/>
            <person name="Baronian K."/>
            <person name="Beier S."/>
            <person name="Bleykasten C."/>
            <person name="Bode R."/>
            <person name="Casaregola S."/>
            <person name="Despons L."/>
            <person name="Fairhead C."/>
            <person name="Giersberg M."/>
            <person name="Gierski P."/>
            <person name="Hahnel U."/>
            <person name="Hartmann A."/>
            <person name="Jankowska D."/>
            <person name="Jubin C."/>
            <person name="Jung P."/>
            <person name="Lafontaine I."/>
            <person name="Leh-Louis V."/>
            <person name="Lemaire M."/>
            <person name="Marcet-Houben M."/>
            <person name="Mascher M."/>
            <person name="Morel G."/>
            <person name="Richard G.-F."/>
            <person name="Riechen J."/>
            <person name="Sacerdot C."/>
            <person name="Sarkar A."/>
            <person name="Savel G."/>
            <person name="Schacherer J."/>
            <person name="Sherman D."/>
            <person name="Straub M.-L."/>
            <person name="Stein N."/>
            <person name="Thierry A."/>
            <person name="Trautwein-Schult A."/>
            <person name="Westhof E."/>
            <person name="Worch S."/>
            <person name="Dujon B."/>
            <person name="Souciet J.-L."/>
            <person name="Wincker P."/>
            <person name="Scholz U."/>
            <person name="Neuveglise N."/>
        </authorList>
    </citation>
    <scope>NUCLEOTIDE SEQUENCE</scope>
    <source>
        <strain evidence="7">LS3</strain>
    </source>
</reference>
<dbReference type="InterPro" id="IPR025069">
    <property type="entry name" value="Cpsf2_C"/>
</dbReference>
<evidence type="ECO:0000256" key="4">
    <source>
        <dbReference type="RuleBase" id="RU365006"/>
    </source>
</evidence>
<dbReference type="InterPro" id="IPR022712">
    <property type="entry name" value="Beta_Casp"/>
</dbReference>
<keyword evidence="3 4" id="KW-0539">Nucleus</keyword>
<dbReference type="Pfam" id="PF10996">
    <property type="entry name" value="Beta-Casp"/>
    <property type="match status" value="1"/>
</dbReference>
<proteinExistence type="inferred from homology"/>
<dbReference type="InterPro" id="IPR001279">
    <property type="entry name" value="Metallo-B-lactamas"/>
</dbReference>
<protein>
    <recommendedName>
        <fullName evidence="4">Cleavage and polyadenylation specificity factor subunit 2</fullName>
    </recommendedName>
    <alternativeName>
        <fullName evidence="4">Cleavage and polyadenylation specificity factor 100 kDa subunit</fullName>
    </alternativeName>
</protein>
<feature type="region of interest" description="Disordered" evidence="5">
    <location>
        <begin position="724"/>
        <end position="771"/>
    </location>
</feature>
<feature type="compositionally biased region" description="Acidic residues" evidence="5">
    <location>
        <begin position="452"/>
        <end position="469"/>
    </location>
</feature>
<sequence length="864" mass="95347">MLSFKALAPAGVAEDPKRGQLHQSVLSFPPNIKFLIDVGWDPNLSVDLTYLKTELSTVDVILLTHATTSHLGAYAYLYKMIPETMSTIPVYATLPVINMGRMVTMDMYRSKGLLGPFLESQVSVHDVERAFDNITPLKYSQPSPLTGKLNEFVITAYNAGHTLGGTIWKIQRDIEDVVYAVDWNHSRDTHLNGAFLQPDGKIIDALSRPSLMICGSKCSETETLKSRREAMFRDIHNTLDNGGTVLIPSSSGARVLELCHILDAYWSKARLSAPLIYFSHVGTRTLSYASSMLEWMSSSIIDEWQLKNNSPFDVKNLTVMSNIDQLRTLDGPKVIIASGEALEAGFSRGLFAEFCAKDSTTVILTEKAGNGTLSDQLFTFWDKERGGEQRSGDSSQCYQIASMLSLSYTTEHPLEGDDLAMYQHYVQQEKEKQNERERAELIERRSKQILEQEADEDESSSDESDVDDFNEISGKLDLEALLDKSAVYDYDVRTSNRQNVMYPYSQKRQRFDDYGEVIKPNDFVRATETDVAVPTGTLEDHSGGVNGGGEMEDDDDDDDNDGNGSGVKIGAKRKWETTGVESYGDETQKLDAMSRDAVPTGVKSVTEEVKVLCRVDFIDFEGLTNERSLNMILPDIRPKKLIMLPSELGSAVANELTKSLAGDISDIVVAEPNKSLGTSSGSMSYFVKVTSELESLLRWQKILGDYSVAHLTGKLRYQITEVKETEDTKEQQSGSEVKVDGAANGDSNDQSEEGNVNDETENGEATPAEVEKKQLVIGPLETALDIAAAPRLNPLMVGDIKLAELKKKLIAQGHKAEFRAAGILVCDDKVAVKKLAEGQLVIEGGVSPEFYETKNVVRSLLASV</sequence>
<dbReference type="PANTHER" id="PTHR45922:SF1">
    <property type="entry name" value="CLEAVAGE AND POLYADENYLATION SPECIFICITY FACTOR SUBUNIT 2"/>
    <property type="match status" value="1"/>
</dbReference>
<organism evidence="7">
    <name type="scientific">Blastobotrys adeninivorans</name>
    <name type="common">Yeast</name>
    <name type="synonym">Arxula adeninivorans</name>
    <dbReference type="NCBI Taxonomy" id="409370"/>
    <lineage>
        <taxon>Eukaryota</taxon>
        <taxon>Fungi</taxon>
        <taxon>Dikarya</taxon>
        <taxon>Ascomycota</taxon>
        <taxon>Saccharomycotina</taxon>
        <taxon>Dipodascomycetes</taxon>
        <taxon>Dipodascales</taxon>
        <taxon>Trichomonascaceae</taxon>
        <taxon>Blastobotrys</taxon>
    </lineage>
</organism>
<comment type="similarity">
    <text evidence="4">Belongs to the metallo-beta-lactamase superfamily. RNA-metabolizing metallo-beta-lactamase-like family. CPSF2/YSH1 subfamily.</text>
</comment>
<evidence type="ECO:0000259" key="6">
    <source>
        <dbReference type="SMART" id="SM01027"/>
    </source>
</evidence>
<feature type="domain" description="Beta-Casp" evidence="6">
    <location>
        <begin position="255"/>
        <end position="377"/>
    </location>
</feature>
<accession>A0A060T6A2</accession>
<evidence type="ECO:0000256" key="5">
    <source>
        <dbReference type="SAM" id="MobiDB-lite"/>
    </source>
</evidence>
<feature type="region of interest" description="Disordered" evidence="5">
    <location>
        <begin position="446"/>
        <end position="469"/>
    </location>
</feature>
<evidence type="ECO:0000256" key="1">
    <source>
        <dbReference type="ARBA" id="ARBA00004123"/>
    </source>
</evidence>
<dbReference type="AlphaFoldDB" id="A0A060T6A2"/>
<dbReference type="InterPro" id="IPR036866">
    <property type="entry name" value="RibonucZ/Hydroxyglut_hydro"/>
</dbReference>
<name>A0A060T6A2_BLAAD</name>
<dbReference type="GO" id="GO:0003723">
    <property type="term" value="F:RNA binding"/>
    <property type="evidence" value="ECO:0007669"/>
    <property type="project" value="UniProtKB-KW"/>
</dbReference>
<dbReference type="Pfam" id="PF13299">
    <property type="entry name" value="CPSF100_C"/>
    <property type="match status" value="1"/>
</dbReference>
<evidence type="ECO:0000256" key="3">
    <source>
        <dbReference type="ARBA" id="ARBA00023242"/>
    </source>
</evidence>
<feature type="region of interest" description="Disordered" evidence="5">
    <location>
        <begin position="535"/>
        <end position="569"/>
    </location>
</feature>
<dbReference type="PhylomeDB" id="A0A060T6A2"/>
<gene>
    <name evidence="7" type="ORF">GNLVRS02_ARAD1C12386g</name>
</gene>
<dbReference type="InterPro" id="IPR035639">
    <property type="entry name" value="CPSF2_MBL"/>
</dbReference>
<feature type="compositionally biased region" description="Acidic residues" evidence="5">
    <location>
        <begin position="749"/>
        <end position="762"/>
    </location>
</feature>
<dbReference type="PANTHER" id="PTHR45922">
    <property type="entry name" value="CLEAVAGE AND POLYADENYLATION SPECIFICITY FACTOR SUBUNIT 2"/>
    <property type="match status" value="1"/>
</dbReference>
<evidence type="ECO:0000313" key="7">
    <source>
        <dbReference type="EMBL" id="CDP34442.1"/>
    </source>
</evidence>
<dbReference type="GO" id="GO:0006397">
    <property type="term" value="P:mRNA processing"/>
    <property type="evidence" value="ECO:0007669"/>
    <property type="project" value="UniProtKB-KW"/>
</dbReference>
<keyword evidence="2 4" id="KW-0507">mRNA processing</keyword>
<keyword evidence="4" id="KW-0694">RNA-binding</keyword>
<feature type="compositionally biased region" description="Acidic residues" evidence="5">
    <location>
        <begin position="550"/>
        <end position="561"/>
    </location>
</feature>
<dbReference type="GO" id="GO:0005847">
    <property type="term" value="C:mRNA cleavage and polyadenylation specificity factor complex"/>
    <property type="evidence" value="ECO:0007669"/>
    <property type="project" value="InterPro"/>
</dbReference>
<dbReference type="InterPro" id="IPR027075">
    <property type="entry name" value="CPSF2"/>
</dbReference>
<dbReference type="Gene3D" id="3.60.15.10">
    <property type="entry name" value="Ribonuclease Z/Hydroxyacylglutathione hydrolase-like"/>
    <property type="match status" value="1"/>
</dbReference>
<comment type="subcellular location">
    <subcellularLocation>
        <location evidence="1 4">Nucleus</location>
    </subcellularLocation>
</comment>
<dbReference type="EMBL" id="HG937693">
    <property type="protein sequence ID" value="CDP34442.1"/>
    <property type="molecule type" value="Genomic_DNA"/>
</dbReference>
<dbReference type="Pfam" id="PF16661">
    <property type="entry name" value="Lactamase_B_6"/>
    <property type="match status" value="1"/>
</dbReference>